<protein>
    <submittedName>
        <fullName evidence="1">Uncharacterized protein</fullName>
    </submittedName>
</protein>
<dbReference type="AlphaFoldDB" id="A0A438K4U1"/>
<proteinExistence type="predicted"/>
<sequence length="283" mass="31993">MVQIKKTELRREQDIRLASQLFTLMDSNKPLSASVPQVVVVASTNSGEKGFPGFGEEELDWLSEHLKKVVELEASREFVTKRKPLVLVVPEGVKGNGWEALRKTISSMQDLSDQVVRALKETMKILRKSYCEDDGYERNGVCNPYFRLQGKGWLELRGLPFHYGTKVQLRYILQKWGKSEDGASSFTVAISVIGEVEGDDLLWFESTRSNDELMLAGVASLRGQRTLRGLRVTTRDNECYNWRTLDRSRSHSSVSNLARKATEGVSWASGGKRYRANKARCLV</sequence>
<dbReference type="Proteomes" id="UP000288805">
    <property type="component" value="Unassembled WGS sequence"/>
</dbReference>
<comment type="caution">
    <text evidence="1">The sequence shown here is derived from an EMBL/GenBank/DDBJ whole genome shotgun (WGS) entry which is preliminary data.</text>
</comment>
<reference evidence="1 2" key="1">
    <citation type="journal article" date="2018" name="PLoS Genet.">
        <title>Population sequencing reveals clonal diversity and ancestral inbreeding in the grapevine cultivar Chardonnay.</title>
        <authorList>
            <person name="Roach M.J."/>
            <person name="Johnson D.L."/>
            <person name="Bohlmann J."/>
            <person name="van Vuuren H.J."/>
            <person name="Jones S.J."/>
            <person name="Pretorius I.S."/>
            <person name="Schmidt S.A."/>
            <person name="Borneman A.R."/>
        </authorList>
    </citation>
    <scope>NUCLEOTIDE SEQUENCE [LARGE SCALE GENOMIC DNA]</scope>
    <source>
        <strain evidence="2">cv. Chardonnay</strain>
        <tissue evidence="1">Leaf</tissue>
    </source>
</reference>
<organism evidence="1 2">
    <name type="scientific">Vitis vinifera</name>
    <name type="common">Grape</name>
    <dbReference type="NCBI Taxonomy" id="29760"/>
    <lineage>
        <taxon>Eukaryota</taxon>
        <taxon>Viridiplantae</taxon>
        <taxon>Streptophyta</taxon>
        <taxon>Embryophyta</taxon>
        <taxon>Tracheophyta</taxon>
        <taxon>Spermatophyta</taxon>
        <taxon>Magnoliopsida</taxon>
        <taxon>eudicotyledons</taxon>
        <taxon>Gunneridae</taxon>
        <taxon>Pentapetalae</taxon>
        <taxon>rosids</taxon>
        <taxon>Vitales</taxon>
        <taxon>Vitaceae</taxon>
        <taxon>Viteae</taxon>
        <taxon>Vitis</taxon>
    </lineage>
</organism>
<accession>A0A438K4U1</accession>
<evidence type="ECO:0000313" key="1">
    <source>
        <dbReference type="EMBL" id="RVX16232.1"/>
    </source>
</evidence>
<name>A0A438K4U1_VITVI</name>
<dbReference type="EMBL" id="QGNW01000016">
    <property type="protein sequence ID" value="RVX16232.1"/>
    <property type="molecule type" value="Genomic_DNA"/>
</dbReference>
<gene>
    <name evidence="1" type="ORF">CK203_014507</name>
</gene>
<evidence type="ECO:0000313" key="2">
    <source>
        <dbReference type="Proteomes" id="UP000288805"/>
    </source>
</evidence>